<feature type="compositionally biased region" description="Polar residues" evidence="1">
    <location>
        <begin position="1"/>
        <end position="16"/>
    </location>
</feature>
<gene>
    <name evidence="3" type="ORF">J4Q44_G00357260</name>
</gene>
<feature type="compositionally biased region" description="Basic residues" evidence="1">
    <location>
        <begin position="239"/>
        <end position="251"/>
    </location>
</feature>
<feature type="compositionally biased region" description="Low complexity" evidence="1">
    <location>
        <begin position="104"/>
        <end position="118"/>
    </location>
</feature>
<feature type="compositionally biased region" description="Pro residues" evidence="1">
    <location>
        <begin position="995"/>
        <end position="1005"/>
    </location>
</feature>
<dbReference type="InterPro" id="IPR003599">
    <property type="entry name" value="Ig_sub"/>
</dbReference>
<dbReference type="FunFam" id="2.60.40.10:FF:000256">
    <property type="entry name" value="myopalladin isoform X1"/>
    <property type="match status" value="1"/>
</dbReference>
<protein>
    <recommendedName>
        <fullName evidence="2">Ig-like domain-containing protein</fullName>
    </recommendedName>
</protein>
<dbReference type="CDD" id="cd20972">
    <property type="entry name" value="IgI_2_Titin_Z1z2-like"/>
    <property type="match status" value="1"/>
</dbReference>
<feature type="domain" description="Ig-like" evidence="2">
    <location>
        <begin position="652"/>
        <end position="748"/>
    </location>
</feature>
<organism evidence="3 4">
    <name type="scientific">Coregonus suidteri</name>
    <dbReference type="NCBI Taxonomy" id="861788"/>
    <lineage>
        <taxon>Eukaryota</taxon>
        <taxon>Metazoa</taxon>
        <taxon>Chordata</taxon>
        <taxon>Craniata</taxon>
        <taxon>Vertebrata</taxon>
        <taxon>Euteleostomi</taxon>
        <taxon>Actinopterygii</taxon>
        <taxon>Neopterygii</taxon>
        <taxon>Teleostei</taxon>
        <taxon>Protacanthopterygii</taxon>
        <taxon>Salmoniformes</taxon>
        <taxon>Salmonidae</taxon>
        <taxon>Coregoninae</taxon>
        <taxon>Coregonus</taxon>
    </lineage>
</organism>
<feature type="compositionally biased region" description="Low complexity" evidence="1">
    <location>
        <begin position="839"/>
        <end position="852"/>
    </location>
</feature>
<dbReference type="AlphaFoldDB" id="A0AAN8KQC6"/>
<dbReference type="SUPFAM" id="SSF48726">
    <property type="entry name" value="Immunoglobulin"/>
    <property type="match status" value="2"/>
</dbReference>
<accession>A0AAN8KQC6</accession>
<feature type="domain" description="Ig-like" evidence="2">
    <location>
        <begin position="357"/>
        <end position="447"/>
    </location>
</feature>
<name>A0AAN8KQC6_9TELE</name>
<proteinExistence type="predicted"/>
<keyword evidence="4" id="KW-1185">Reference proteome</keyword>
<dbReference type="GO" id="GO:0004672">
    <property type="term" value="F:protein kinase activity"/>
    <property type="evidence" value="ECO:0007669"/>
    <property type="project" value="TreeGrafter"/>
</dbReference>
<feature type="compositionally biased region" description="Basic and acidic residues" evidence="1">
    <location>
        <begin position="90"/>
        <end position="99"/>
    </location>
</feature>
<evidence type="ECO:0000313" key="3">
    <source>
        <dbReference type="EMBL" id="KAK6293400.1"/>
    </source>
</evidence>
<feature type="compositionally biased region" description="Pro residues" evidence="1">
    <location>
        <begin position="928"/>
        <end position="938"/>
    </location>
</feature>
<dbReference type="FunFam" id="2.60.40.10:FF:000399">
    <property type="entry name" value="myopalladin isoform X1"/>
    <property type="match status" value="1"/>
</dbReference>
<evidence type="ECO:0000256" key="1">
    <source>
        <dbReference type="SAM" id="MobiDB-lite"/>
    </source>
</evidence>
<dbReference type="InterPro" id="IPR007110">
    <property type="entry name" value="Ig-like_dom"/>
</dbReference>
<dbReference type="PANTHER" id="PTHR47633">
    <property type="entry name" value="IMMUNOGLOBULIN"/>
    <property type="match status" value="1"/>
</dbReference>
<evidence type="ECO:0000259" key="2">
    <source>
        <dbReference type="PROSITE" id="PS50835"/>
    </source>
</evidence>
<dbReference type="EMBL" id="JAGTTL010000036">
    <property type="protein sequence ID" value="KAK6293400.1"/>
    <property type="molecule type" value="Genomic_DNA"/>
</dbReference>
<evidence type="ECO:0000313" key="4">
    <source>
        <dbReference type="Proteomes" id="UP001356427"/>
    </source>
</evidence>
<dbReference type="GO" id="GO:0030018">
    <property type="term" value="C:Z disc"/>
    <property type="evidence" value="ECO:0007669"/>
    <property type="project" value="TreeGrafter"/>
</dbReference>
<dbReference type="InterPro" id="IPR036179">
    <property type="entry name" value="Ig-like_dom_sf"/>
</dbReference>
<dbReference type="Proteomes" id="UP001356427">
    <property type="component" value="Unassembled WGS sequence"/>
</dbReference>
<dbReference type="InterPro" id="IPR013783">
    <property type="entry name" value="Ig-like_fold"/>
</dbReference>
<feature type="region of interest" description="Disordered" evidence="1">
    <location>
        <begin position="1"/>
        <end position="63"/>
    </location>
</feature>
<dbReference type="SMART" id="SM00409">
    <property type="entry name" value="IG"/>
    <property type="match status" value="2"/>
</dbReference>
<dbReference type="PANTHER" id="PTHR47633:SF4">
    <property type="entry name" value="MYOPALLADIN ISOFORM X1"/>
    <property type="match status" value="1"/>
</dbReference>
<dbReference type="PROSITE" id="PS50835">
    <property type="entry name" value="IG_LIKE"/>
    <property type="match status" value="2"/>
</dbReference>
<dbReference type="SMART" id="SM00408">
    <property type="entry name" value="IGc2"/>
    <property type="match status" value="2"/>
</dbReference>
<feature type="region of interest" description="Disordered" evidence="1">
    <location>
        <begin position="832"/>
        <end position="1005"/>
    </location>
</feature>
<dbReference type="Pfam" id="PF07679">
    <property type="entry name" value="I-set"/>
    <property type="match status" value="2"/>
</dbReference>
<feature type="compositionally biased region" description="Polar residues" evidence="1">
    <location>
        <begin position="752"/>
        <end position="771"/>
    </location>
</feature>
<reference evidence="3 4" key="1">
    <citation type="submission" date="2021-04" db="EMBL/GenBank/DDBJ databases">
        <authorList>
            <person name="De Guttry C."/>
            <person name="Zahm M."/>
            <person name="Klopp C."/>
            <person name="Cabau C."/>
            <person name="Louis A."/>
            <person name="Berthelot C."/>
            <person name="Parey E."/>
            <person name="Roest Crollius H."/>
            <person name="Montfort J."/>
            <person name="Robinson-Rechavi M."/>
            <person name="Bucao C."/>
            <person name="Bouchez O."/>
            <person name="Gislard M."/>
            <person name="Lluch J."/>
            <person name="Milhes M."/>
            <person name="Lampietro C."/>
            <person name="Lopez Roques C."/>
            <person name="Donnadieu C."/>
            <person name="Braasch I."/>
            <person name="Desvignes T."/>
            <person name="Postlethwait J."/>
            <person name="Bobe J."/>
            <person name="Wedekind C."/>
            <person name="Guiguen Y."/>
        </authorList>
    </citation>
    <scope>NUCLEOTIDE SEQUENCE [LARGE SCALE GENOMIC DNA]</scope>
    <source>
        <strain evidence="3">Cs_M1</strain>
        <tissue evidence="3">Blood</tissue>
    </source>
</reference>
<dbReference type="Gene3D" id="2.60.40.10">
    <property type="entry name" value="Immunoglobulins"/>
    <property type="match status" value="2"/>
</dbReference>
<dbReference type="InterPro" id="IPR003598">
    <property type="entry name" value="Ig_sub2"/>
</dbReference>
<dbReference type="InterPro" id="IPR013098">
    <property type="entry name" value="Ig_I-set"/>
</dbReference>
<feature type="region of interest" description="Disordered" evidence="1">
    <location>
        <begin position="90"/>
        <end position="138"/>
    </location>
</feature>
<feature type="region of interest" description="Disordered" evidence="1">
    <location>
        <begin position="239"/>
        <end position="259"/>
    </location>
</feature>
<feature type="compositionally biased region" description="Basic and acidic residues" evidence="1">
    <location>
        <begin position="24"/>
        <end position="40"/>
    </location>
</feature>
<feature type="compositionally biased region" description="Polar residues" evidence="1">
    <location>
        <begin position="790"/>
        <end position="802"/>
    </location>
</feature>
<feature type="compositionally biased region" description="Polar residues" evidence="1">
    <location>
        <begin position="877"/>
        <end position="891"/>
    </location>
</feature>
<comment type="caution">
    <text evidence="3">The sequence shown here is derived from an EMBL/GenBank/DDBJ whole genome shotgun (WGS) entry which is preliminary data.</text>
</comment>
<sequence length="1005" mass="109604">MQENNVDQPTSLSQLLRENYLAEARAHQRHSEMSRSDSSSRRLVYGPLKGKTADSAGQDEPQHQLPDLSAFLSQEELDKSVNLACQAIGHEAREERPDVKASVAPSATTATSDTPDTQSDPELEEPLPTHPIFLPERRPYPPLSLQDNAIRTDEQTYQPSQLSIQDNVMRTDRQMFPPSIIQDIAMKNNREDIKRPGAGGRNTQSFGLENQSKKEFLNKAADFIEELSSLFKANSSKRIRPRTCKTHRSRANKGQADGSIYSLNADDRERPILLQDIEMEMERPANPFCIQPPEVQGLGMDPGYGHADFPMQDCRTTEEQYDDSEVLEADELDEAESPALVEITPGVYTADPICEPPHFIQKLKSREVSEGSKVQLDCIVRGLPMPEVRWFCEGKELENCPDIQIINNDELHSLIIAEAFEEDTGRYSCFASNFYGTDSTSAEIYIEGASSTDSEGEQHFEQVAQLQRTPAQPAAPSLRPVVCAVSVCEEDTPICTEDQPQEATSLPSSQVVTASVPVKVTTTVLPVTEVTATPTQVAFTLSPAQETSAPLPVQVICTLDLPPVDIVSVLAQEVSTPSLSTPSPVPVTSAPLPTKAVTTTALPLTQVVSSTLPAQVAPIQMTLSENLNGDSYNRGLDVYPQGLDGRPIIAAPVFTKSLQDLLASENQLVVLECRVKGVPSPKVDWYREGTVIEDSPDFRILQKKPRSMAESEEICTLVIAEVFPEDSGTFTCTASNKYGTVSSIAALRVKGNDNTNSNHVKTPHKSTQVPEPSSLDLTPPSLKPQAEVPVTNSIKPHSSTIRLDPLSSSTLRLDPLTTSTLRLDPLSSSMLRQDPVSISMPSLDPLSLGSSPRIGTRSSSTSCLDPLYLSTPHPDLPTNSSRLHPEPQSSGEVPKTDHEDSRAFSVLSDPAIGLSPKVEGTPFHKPEPPPPVNLPDPPTSSCLKPGVLVSHNGPRSSSRVGLRVHFKLPEDETDNESETSDSHSYEDMSQLANKEPPPVLAKPKL</sequence>
<feature type="region of interest" description="Disordered" evidence="1">
    <location>
        <begin position="751"/>
        <end position="802"/>
    </location>
</feature>